<feature type="domain" description="Prokaryotic-type class I peptide chain release factors" evidence="5">
    <location>
        <begin position="283"/>
        <end position="299"/>
    </location>
</feature>
<feature type="region of interest" description="Disordered" evidence="4">
    <location>
        <begin position="495"/>
        <end position="536"/>
    </location>
</feature>
<keyword evidence="2" id="KW-0488">Methylation</keyword>
<accession>A0A4U0XI46</accession>
<proteinExistence type="inferred from homology"/>
<dbReference type="PANTHER" id="PTHR43804:SF7">
    <property type="entry name" value="LD18447P"/>
    <property type="match status" value="1"/>
</dbReference>
<evidence type="ECO:0000256" key="3">
    <source>
        <dbReference type="ARBA" id="ARBA00022917"/>
    </source>
</evidence>
<dbReference type="GO" id="GO:0003747">
    <property type="term" value="F:translation release factor activity"/>
    <property type="evidence" value="ECO:0007669"/>
    <property type="project" value="InterPro"/>
</dbReference>
<gene>
    <name evidence="6" type="ORF">B0A49_01175</name>
</gene>
<evidence type="ECO:0000256" key="2">
    <source>
        <dbReference type="ARBA" id="ARBA00022481"/>
    </source>
</evidence>
<dbReference type="InterPro" id="IPR000352">
    <property type="entry name" value="Pep_chain_release_fac_I"/>
</dbReference>
<dbReference type="Gene3D" id="6.10.140.1950">
    <property type="match status" value="1"/>
</dbReference>
<dbReference type="GO" id="GO:0005739">
    <property type="term" value="C:mitochondrion"/>
    <property type="evidence" value="ECO:0007669"/>
    <property type="project" value="UniProtKB-ARBA"/>
</dbReference>
<organism evidence="6 7">
    <name type="scientific">Cryomyces minteri</name>
    <dbReference type="NCBI Taxonomy" id="331657"/>
    <lineage>
        <taxon>Eukaryota</taxon>
        <taxon>Fungi</taxon>
        <taxon>Dikarya</taxon>
        <taxon>Ascomycota</taxon>
        <taxon>Pezizomycotina</taxon>
        <taxon>Dothideomycetes</taxon>
        <taxon>Dothideomycetes incertae sedis</taxon>
        <taxon>Cryomyces</taxon>
    </lineage>
</organism>
<sequence length="589" mass="63525">MFSTPWACLRCLLRLSRPLVRRNVRLQSTVVASADSVSPALLSRARSVAAEHATLSKKLAEDFDTPTAKKVGELASVTEALRSWEKADQSLSELNALLHDSSTDPEIRELAADDLAPTITAFADASQSLTASLVPKHPFADLPCLLEIRPGAGGCEAALFAGDLLRMYQAYCSRNGLRSVLLKYEDANGMADPNGSDAPLQEAVLEVETSGAYGVLRCEAGVHRVQRVPATESKGRTHTSAVSVLVLPSFPTDDSEVHGEINFSDPNSDYYVDPKDVRTDVMRAKGAGGQHVNTTDSAVRLTHLPTGTVVAIQDSRSQPKNREKAWHLLRSRLAQARREAREEEMVQMRRSVVGVAKMGRGDKIRTYNWGQQRVTDHRSGLSVHDLDDVLEGGDSLETVMESVRGWLGEQEVKGLIAMEESESKIESNSEDPRSLAAMTDLTNSPAEEIDVDIADTRHNLQYLSECLANQTPEGTDLPGAIGHVADAGEARTTETRLEFGSGSRGPDTGTNARWGISTPAPAGGRGTESSPVTTRREDPAIRDFASWDGTLPVAGPSSRDVVLKDNMASEAGGSEFSADYAARLEIGLL</sequence>
<dbReference type="SMART" id="SM00937">
    <property type="entry name" value="PCRF"/>
    <property type="match status" value="1"/>
</dbReference>
<dbReference type="EMBL" id="NAJN01000223">
    <property type="protein sequence ID" value="TKA76730.1"/>
    <property type="molecule type" value="Genomic_DNA"/>
</dbReference>
<dbReference type="InterPro" id="IPR050057">
    <property type="entry name" value="Prokaryotic/Mito_RF"/>
</dbReference>
<dbReference type="PANTHER" id="PTHR43804">
    <property type="entry name" value="LD18447P"/>
    <property type="match status" value="1"/>
</dbReference>
<dbReference type="Pfam" id="PF03462">
    <property type="entry name" value="PCRF"/>
    <property type="match status" value="1"/>
</dbReference>
<keyword evidence="3" id="KW-0648">Protein biosynthesis</keyword>
<name>A0A4U0XI46_9PEZI</name>
<dbReference type="GO" id="GO:0032543">
    <property type="term" value="P:mitochondrial translation"/>
    <property type="evidence" value="ECO:0007669"/>
    <property type="project" value="UniProtKB-ARBA"/>
</dbReference>
<dbReference type="Gene3D" id="3.30.70.1660">
    <property type="match status" value="1"/>
</dbReference>
<dbReference type="InterPro" id="IPR045853">
    <property type="entry name" value="Pep_chain_release_fac_I_sf"/>
</dbReference>
<keyword evidence="7" id="KW-1185">Reference proteome</keyword>
<dbReference type="FunFam" id="3.30.160.20:FF:000070">
    <property type="entry name" value="Related to MRF1-peptide chain release factor, mitochondrial"/>
    <property type="match status" value="1"/>
</dbReference>
<evidence type="ECO:0000256" key="4">
    <source>
        <dbReference type="SAM" id="MobiDB-lite"/>
    </source>
</evidence>
<dbReference type="InterPro" id="IPR005139">
    <property type="entry name" value="PCRF"/>
</dbReference>
<reference evidence="6 7" key="1">
    <citation type="submission" date="2017-03" db="EMBL/GenBank/DDBJ databases">
        <title>Genomes of endolithic fungi from Antarctica.</title>
        <authorList>
            <person name="Coleine C."/>
            <person name="Masonjones S."/>
            <person name="Stajich J.E."/>
        </authorList>
    </citation>
    <scope>NUCLEOTIDE SEQUENCE [LARGE SCALE GENOMIC DNA]</scope>
    <source>
        <strain evidence="6 7">CCFEE 5187</strain>
    </source>
</reference>
<dbReference type="PROSITE" id="PS00745">
    <property type="entry name" value="RF_PROK_I"/>
    <property type="match status" value="1"/>
</dbReference>
<dbReference type="SUPFAM" id="SSF75620">
    <property type="entry name" value="Release factor"/>
    <property type="match status" value="1"/>
</dbReference>
<evidence type="ECO:0000259" key="5">
    <source>
        <dbReference type="PROSITE" id="PS00745"/>
    </source>
</evidence>
<dbReference type="Proteomes" id="UP000308768">
    <property type="component" value="Unassembled WGS sequence"/>
</dbReference>
<evidence type="ECO:0000313" key="6">
    <source>
        <dbReference type="EMBL" id="TKA76730.1"/>
    </source>
</evidence>
<evidence type="ECO:0000313" key="7">
    <source>
        <dbReference type="Proteomes" id="UP000308768"/>
    </source>
</evidence>
<evidence type="ECO:0000256" key="1">
    <source>
        <dbReference type="ARBA" id="ARBA00010835"/>
    </source>
</evidence>
<protein>
    <recommendedName>
        <fullName evidence="5">Prokaryotic-type class I peptide chain release factors domain-containing protein</fullName>
    </recommendedName>
</protein>
<dbReference type="OrthoDB" id="2019491at2759"/>
<comment type="caution">
    <text evidence="6">The sequence shown here is derived from an EMBL/GenBank/DDBJ whole genome shotgun (WGS) entry which is preliminary data.</text>
</comment>
<dbReference type="Pfam" id="PF00472">
    <property type="entry name" value="RF-1"/>
    <property type="match status" value="1"/>
</dbReference>
<dbReference type="Gene3D" id="3.30.160.20">
    <property type="match status" value="1"/>
</dbReference>
<dbReference type="AlphaFoldDB" id="A0A4U0XI46"/>
<dbReference type="STRING" id="331657.A0A4U0XI46"/>
<comment type="similarity">
    <text evidence="1">Belongs to the prokaryotic/mitochondrial release factor family.</text>
</comment>